<sequence>MDIKIDIKFFLSFTLVFILFTVIGTISHEYGHIAIAKIYGYDTTLHYGSMNFHPKGYLDDPNFKALESLSENYINVEYDSTPDEVKEKANKYIKLLEKRYWDEENEKNNKSLFISIGGPLQTILTGIIGLIILRLRKKTIQINGLKILDWLAVFLSLFWLREIFNLVHSIGEEIIFPDGKWFGGDEYFISKDLNLWPGTIPILLGMLGLLISAYIVFEVVPKKLRLTFILGGLIGGISGFILWLDIIGPKVLP</sequence>
<feature type="transmembrane region" description="Helical" evidence="1">
    <location>
        <begin position="195"/>
        <end position="217"/>
    </location>
</feature>
<proteinExistence type="predicted"/>
<dbReference type="AlphaFoldDB" id="A0A4U5TRM3"/>
<evidence type="ECO:0008006" key="4">
    <source>
        <dbReference type="Google" id="ProtNLM"/>
    </source>
</evidence>
<feature type="transmembrane region" description="Helical" evidence="1">
    <location>
        <begin position="112"/>
        <end position="135"/>
    </location>
</feature>
<comment type="caution">
    <text evidence="2">The sequence shown here is derived from an EMBL/GenBank/DDBJ whole genome shotgun (WGS) entry which is preliminary data.</text>
</comment>
<keyword evidence="1" id="KW-1133">Transmembrane helix</keyword>
<evidence type="ECO:0000313" key="3">
    <source>
        <dbReference type="Proteomes" id="UP000306552"/>
    </source>
</evidence>
<keyword evidence="3" id="KW-1185">Reference proteome</keyword>
<organism evidence="2 3">
    <name type="scientific">Mesohalobacter halotolerans</name>
    <dbReference type="NCBI Taxonomy" id="1883405"/>
    <lineage>
        <taxon>Bacteria</taxon>
        <taxon>Pseudomonadati</taxon>
        <taxon>Bacteroidota</taxon>
        <taxon>Flavobacteriia</taxon>
        <taxon>Flavobacteriales</taxon>
        <taxon>Flavobacteriaceae</taxon>
        <taxon>Mesohalobacter</taxon>
    </lineage>
</organism>
<keyword evidence="1" id="KW-0472">Membrane</keyword>
<evidence type="ECO:0000256" key="1">
    <source>
        <dbReference type="SAM" id="Phobius"/>
    </source>
</evidence>
<dbReference type="EMBL" id="SWMU01000001">
    <property type="protein sequence ID" value="TKS56907.1"/>
    <property type="molecule type" value="Genomic_DNA"/>
</dbReference>
<feature type="transmembrane region" description="Helical" evidence="1">
    <location>
        <begin position="224"/>
        <end position="244"/>
    </location>
</feature>
<feature type="transmembrane region" description="Helical" evidence="1">
    <location>
        <begin position="147"/>
        <end position="164"/>
    </location>
</feature>
<dbReference type="OrthoDB" id="1252259at2"/>
<feature type="transmembrane region" description="Helical" evidence="1">
    <location>
        <begin position="7"/>
        <end position="26"/>
    </location>
</feature>
<protein>
    <recommendedName>
        <fullName evidence="4">Peptidase M50 domain-containing protein</fullName>
    </recommendedName>
</protein>
<name>A0A4U5TRM3_9FLAO</name>
<evidence type="ECO:0000313" key="2">
    <source>
        <dbReference type="EMBL" id="TKS56907.1"/>
    </source>
</evidence>
<keyword evidence="1" id="KW-0812">Transmembrane</keyword>
<reference evidence="2 3" key="1">
    <citation type="submission" date="2019-04" db="EMBL/GenBank/DDBJ databases">
        <title>Psychroflexus halotolerans sp. nov., isolated from a marine solar saltern.</title>
        <authorList>
            <person name="Feng X."/>
        </authorList>
    </citation>
    <scope>NUCLEOTIDE SEQUENCE [LARGE SCALE GENOMIC DNA]</scope>
    <source>
        <strain evidence="2 3">WDS2C27</strain>
    </source>
</reference>
<dbReference type="RefSeq" id="WP_138930611.1">
    <property type="nucleotide sequence ID" value="NZ_SWMU01000001.1"/>
</dbReference>
<gene>
    <name evidence="2" type="ORF">FCN74_00325</name>
</gene>
<accession>A0A4U5TRM3</accession>
<dbReference type="Proteomes" id="UP000306552">
    <property type="component" value="Unassembled WGS sequence"/>
</dbReference>